<keyword evidence="2" id="KW-1185">Reference proteome</keyword>
<dbReference type="EMBL" id="SFCI01000266">
    <property type="protein sequence ID" value="TFY80962.1"/>
    <property type="molecule type" value="Genomic_DNA"/>
</dbReference>
<comment type="caution">
    <text evidence="1">The sequence shown here is derived from an EMBL/GenBank/DDBJ whole genome shotgun (WGS) entry which is preliminary data.</text>
</comment>
<reference evidence="1 2" key="1">
    <citation type="submission" date="2019-02" db="EMBL/GenBank/DDBJ databases">
        <title>Genome sequencing of the rare red list fungi Hericium alpestre (H. flagellum).</title>
        <authorList>
            <person name="Buettner E."/>
            <person name="Kellner H."/>
        </authorList>
    </citation>
    <scope>NUCLEOTIDE SEQUENCE [LARGE SCALE GENOMIC DNA]</scope>
    <source>
        <strain evidence="1 2">DSM 108284</strain>
    </source>
</reference>
<evidence type="ECO:0000313" key="1">
    <source>
        <dbReference type="EMBL" id="TFY80962.1"/>
    </source>
</evidence>
<dbReference type="AlphaFoldDB" id="A0A4Z0A1K6"/>
<gene>
    <name evidence="1" type="ORF">EWM64_g3054</name>
</gene>
<proteinExistence type="predicted"/>
<sequence>MSSESDWNYYDSWIKSPAYKKTLRTRKVVALLCRKVALQRNCMRRKRAMRRARLNVQKAAKTTSARG</sequence>
<organism evidence="1 2">
    <name type="scientific">Hericium alpestre</name>
    <dbReference type="NCBI Taxonomy" id="135208"/>
    <lineage>
        <taxon>Eukaryota</taxon>
        <taxon>Fungi</taxon>
        <taxon>Dikarya</taxon>
        <taxon>Basidiomycota</taxon>
        <taxon>Agaricomycotina</taxon>
        <taxon>Agaricomycetes</taxon>
        <taxon>Russulales</taxon>
        <taxon>Hericiaceae</taxon>
        <taxon>Hericium</taxon>
    </lineage>
</organism>
<dbReference type="Proteomes" id="UP000298061">
    <property type="component" value="Unassembled WGS sequence"/>
</dbReference>
<accession>A0A4Z0A1K6</accession>
<protein>
    <submittedName>
        <fullName evidence="1">Uncharacterized protein</fullName>
    </submittedName>
</protein>
<evidence type="ECO:0000313" key="2">
    <source>
        <dbReference type="Proteomes" id="UP000298061"/>
    </source>
</evidence>
<name>A0A4Z0A1K6_9AGAM</name>